<keyword evidence="6" id="KW-1133">Transmembrane helix</keyword>
<feature type="repeat" description="Solcar" evidence="8">
    <location>
        <begin position="550"/>
        <end position="636"/>
    </location>
</feature>
<comment type="similarity">
    <text evidence="2">Belongs to the mitochondrial carrier (TC 2.A.29) family.</text>
</comment>
<evidence type="ECO:0000256" key="2">
    <source>
        <dbReference type="ARBA" id="ARBA00006375"/>
    </source>
</evidence>
<dbReference type="InterPro" id="IPR036563">
    <property type="entry name" value="MoaE_sf"/>
</dbReference>
<dbReference type="PANTHER" id="PTHR45667">
    <property type="entry name" value="S-ADENOSYLMETHIONINE MITOCHONDRIAL CARRIER PROTEIN"/>
    <property type="match status" value="1"/>
</dbReference>
<evidence type="ECO:0000256" key="8">
    <source>
        <dbReference type="PROSITE-ProRule" id="PRU00282"/>
    </source>
</evidence>
<feature type="region of interest" description="Disordered" evidence="9">
    <location>
        <begin position="109"/>
        <end position="149"/>
    </location>
</feature>
<dbReference type="CDD" id="cd00756">
    <property type="entry name" value="MoaE"/>
    <property type="match status" value="1"/>
</dbReference>
<evidence type="ECO:0000256" key="4">
    <source>
        <dbReference type="ARBA" id="ARBA00022692"/>
    </source>
</evidence>
<evidence type="ECO:0000256" key="3">
    <source>
        <dbReference type="ARBA" id="ARBA00022448"/>
    </source>
</evidence>
<keyword evidence="3" id="KW-0813">Transport</keyword>
<dbReference type="GO" id="GO:0006777">
    <property type="term" value="P:Mo-molybdopterin cofactor biosynthetic process"/>
    <property type="evidence" value="ECO:0007669"/>
    <property type="project" value="InterPro"/>
</dbReference>
<evidence type="ECO:0000313" key="11">
    <source>
        <dbReference type="Proteomes" id="UP001176521"/>
    </source>
</evidence>
<dbReference type="EMBL" id="JAPDMQ010000030">
    <property type="protein sequence ID" value="KAK0539535.1"/>
    <property type="molecule type" value="Genomic_DNA"/>
</dbReference>
<protein>
    <submittedName>
        <fullName evidence="10">Uncharacterized protein</fullName>
    </submittedName>
</protein>
<dbReference type="Gene3D" id="3.90.1170.40">
    <property type="entry name" value="Molybdopterin biosynthesis MoaE subunit"/>
    <property type="match status" value="1"/>
</dbReference>
<dbReference type="AlphaFoldDB" id="A0AAN6GGI8"/>
<dbReference type="Gene3D" id="1.50.40.10">
    <property type="entry name" value="Mitochondrial carrier domain"/>
    <property type="match status" value="1"/>
</dbReference>
<accession>A0AAN6GGI8</accession>
<keyword evidence="7 8" id="KW-0472">Membrane</keyword>
<evidence type="ECO:0000256" key="1">
    <source>
        <dbReference type="ARBA" id="ARBA00004141"/>
    </source>
</evidence>
<comment type="caution">
    <text evidence="10">The sequence shown here is derived from an EMBL/GenBank/DDBJ whole genome shotgun (WGS) entry which is preliminary data.</text>
</comment>
<name>A0AAN6GGI8_9BASI</name>
<feature type="region of interest" description="Disordered" evidence="9">
    <location>
        <begin position="374"/>
        <end position="435"/>
    </location>
</feature>
<dbReference type="Pfam" id="PF02391">
    <property type="entry name" value="MoaE"/>
    <property type="match status" value="2"/>
</dbReference>
<evidence type="ECO:0000256" key="7">
    <source>
        <dbReference type="ARBA" id="ARBA00023136"/>
    </source>
</evidence>
<evidence type="ECO:0000313" key="10">
    <source>
        <dbReference type="EMBL" id="KAK0539535.1"/>
    </source>
</evidence>
<keyword evidence="11" id="KW-1185">Reference proteome</keyword>
<dbReference type="InterPro" id="IPR023395">
    <property type="entry name" value="MCP_dom_sf"/>
</dbReference>
<dbReference type="GO" id="GO:0016020">
    <property type="term" value="C:membrane"/>
    <property type="evidence" value="ECO:0007669"/>
    <property type="project" value="UniProtKB-SubCell"/>
</dbReference>
<evidence type="ECO:0000256" key="5">
    <source>
        <dbReference type="ARBA" id="ARBA00022737"/>
    </source>
</evidence>
<dbReference type="SUPFAM" id="SSF54690">
    <property type="entry name" value="Molybdopterin synthase subunit MoaE"/>
    <property type="match status" value="2"/>
</dbReference>
<sequence length="641" mass="66124">MPSYYQPPPSSVSATTSTEAGDVAQLTYEPIDEAAVLKAVRDPGAGATCLFVGTTRDSFHGRAVSRLEYEAYTALAIKTLHDILLRARADPTPSISTITNPATKAHCCAPPAAAGGSSSTTNPSDSIETASSSESAAAPTTSASASLPPTSQITRLHIVHRLGVVPVAEPSIAIACSSPHRRESFAVAEWALEEVKRVVQIWKREVYADGSVAVARDGEAAGAGLDSAATGAGDTLKSRIQDPKRDVRFPGGKGMSRGLYQGIGPVLVASLPAAGAFFTTYESVKRVLAHPSSPLSNKNASGVHSALGAAPMHLVASSVGELVSCAILTPAEILKQRAQVVNKALEGQSQSSGSSGAGKPRHGATLAHLRQLEISPTPPSTSSHPTHAKWSPYAPGDPAQGPSHRVKHPESGAHSAPHSQAIKPTPPRSAAATSKEALSSAATYASESARSLRGSYLRGFLSLAGRNLPFTAIQFPIYEHFRARLGQAVGLKAYTSPEDGSVILKKQEDSVLGDGSLAHIVQGVKDRLPSSISGSQAGQQNALTASDIGKTFLVAGGSAAGAGAIAALLTMPIDVAKTNIMLDGSSGPKSGVLATMGNIYAKEGAAGLLRGGLLRTIWTAVGAGLYLGSYESGRQWWNNRS</sequence>
<proteinExistence type="inferred from homology"/>
<keyword evidence="4 8" id="KW-0812">Transmembrane</keyword>
<dbReference type="Proteomes" id="UP001176521">
    <property type="component" value="Unassembled WGS sequence"/>
</dbReference>
<dbReference type="PROSITE" id="PS50920">
    <property type="entry name" value="SOLCAR"/>
    <property type="match status" value="1"/>
</dbReference>
<dbReference type="InterPro" id="IPR003448">
    <property type="entry name" value="Mopterin_biosynth_MoaE"/>
</dbReference>
<dbReference type="InterPro" id="IPR018108">
    <property type="entry name" value="MCP_transmembrane"/>
</dbReference>
<dbReference type="Pfam" id="PF00153">
    <property type="entry name" value="Mito_carr"/>
    <property type="match status" value="2"/>
</dbReference>
<evidence type="ECO:0000256" key="6">
    <source>
        <dbReference type="ARBA" id="ARBA00022989"/>
    </source>
</evidence>
<organism evidence="10 11">
    <name type="scientific">Tilletia horrida</name>
    <dbReference type="NCBI Taxonomy" id="155126"/>
    <lineage>
        <taxon>Eukaryota</taxon>
        <taxon>Fungi</taxon>
        <taxon>Dikarya</taxon>
        <taxon>Basidiomycota</taxon>
        <taxon>Ustilaginomycotina</taxon>
        <taxon>Exobasidiomycetes</taxon>
        <taxon>Tilletiales</taxon>
        <taxon>Tilletiaceae</taxon>
        <taxon>Tilletia</taxon>
    </lineage>
</organism>
<dbReference type="SUPFAM" id="SSF103506">
    <property type="entry name" value="Mitochondrial carrier"/>
    <property type="match status" value="1"/>
</dbReference>
<comment type="subcellular location">
    <subcellularLocation>
        <location evidence="1">Membrane</location>
        <topology evidence="1">Multi-pass membrane protein</topology>
    </subcellularLocation>
</comment>
<evidence type="ECO:0000256" key="9">
    <source>
        <dbReference type="SAM" id="MobiDB-lite"/>
    </source>
</evidence>
<keyword evidence="5" id="KW-0677">Repeat</keyword>
<gene>
    <name evidence="10" type="ORF">OC842_000957</name>
</gene>
<reference evidence="10" key="1">
    <citation type="journal article" date="2023" name="PhytoFront">
        <title>Draft Genome Resources of Seven Strains of Tilletia horrida, Causal Agent of Kernel Smut of Rice.</title>
        <authorList>
            <person name="Khanal S."/>
            <person name="Antony Babu S."/>
            <person name="Zhou X.G."/>
        </authorList>
    </citation>
    <scope>NUCLEOTIDE SEQUENCE</scope>
    <source>
        <strain evidence="10">TX3</strain>
    </source>
</reference>